<dbReference type="EMBL" id="JSCE01000230">
    <property type="protein sequence ID" value="KHM49719.1"/>
    <property type="molecule type" value="Genomic_DNA"/>
</dbReference>
<reference evidence="1 2" key="1">
    <citation type="journal article" date="2013" name="PLoS ONE">
        <title>Identification and characterization of three novel lipases belonging to families II and V from Anaerovibrio lipolyticus 5ST.</title>
        <authorList>
            <person name="Prive F."/>
            <person name="Kaderbhai N.N."/>
            <person name="Girdwood S."/>
            <person name="Worgan H.J."/>
            <person name="Pinloche E."/>
            <person name="Scollan N.D."/>
            <person name="Huws S.A."/>
            <person name="Newbold C.J."/>
        </authorList>
    </citation>
    <scope>NUCLEOTIDE SEQUENCE [LARGE SCALE GENOMIC DNA]</scope>
    <source>
        <strain evidence="1 2">5S</strain>
    </source>
</reference>
<dbReference type="STRING" id="82374.NZ47_12370"/>
<evidence type="ECO:0008006" key="3">
    <source>
        <dbReference type="Google" id="ProtNLM"/>
    </source>
</evidence>
<name>A0A0B2JPI3_9FIRM</name>
<dbReference type="RefSeq" id="WP_039211459.1">
    <property type="nucleotide sequence ID" value="NZ_JSCE01000230.1"/>
</dbReference>
<comment type="caution">
    <text evidence="1">The sequence shown here is derived from an EMBL/GenBank/DDBJ whole genome shotgun (WGS) entry which is preliminary data.</text>
</comment>
<accession>A0A0B2JPI3</accession>
<dbReference type="InterPro" id="IPR021373">
    <property type="entry name" value="DUF2993"/>
</dbReference>
<sequence>MNKALKFGMAIIVVLLVFCQLILPFVVQGSIAHSIEDATKADNVNVKVSSMAGFMLLAGHMDSIHIDADNAMVGQVRVDKLTLDGENVNGDLTKLDARDGSAVRSADKLEMTGIISQESLQMLLQDKLEKVDNITATMNKEKLSATGTVKLLGRTADLTLEGTVFEENGGVYFHMTHLDIKNAVFGKAVVGNFFGDILLFDLQKMPVRAEVDDVEMQDGRVIIKASRHTTGK</sequence>
<proteinExistence type="predicted"/>
<evidence type="ECO:0000313" key="1">
    <source>
        <dbReference type="EMBL" id="KHM49719.1"/>
    </source>
</evidence>
<gene>
    <name evidence="1" type="ORF">NZ47_12370</name>
</gene>
<keyword evidence="2" id="KW-1185">Reference proteome</keyword>
<dbReference type="eggNOG" id="ENOG5032T6D">
    <property type="taxonomic scope" value="Bacteria"/>
</dbReference>
<dbReference type="Pfam" id="PF11209">
    <property type="entry name" value="LmeA"/>
    <property type="match status" value="1"/>
</dbReference>
<dbReference type="AlphaFoldDB" id="A0A0B2JPI3"/>
<protein>
    <recommendedName>
        <fullName evidence="3">DUF2993 domain-containing protein</fullName>
    </recommendedName>
</protein>
<evidence type="ECO:0000313" key="2">
    <source>
        <dbReference type="Proteomes" id="UP000030993"/>
    </source>
</evidence>
<organism evidence="1 2">
    <name type="scientific">Anaerovibrio lipolyticus</name>
    <dbReference type="NCBI Taxonomy" id="82374"/>
    <lineage>
        <taxon>Bacteria</taxon>
        <taxon>Bacillati</taxon>
        <taxon>Bacillota</taxon>
        <taxon>Negativicutes</taxon>
        <taxon>Selenomonadales</taxon>
        <taxon>Selenomonadaceae</taxon>
        <taxon>Anaerovibrio</taxon>
    </lineage>
</organism>
<dbReference type="Proteomes" id="UP000030993">
    <property type="component" value="Unassembled WGS sequence"/>
</dbReference>